<sequence length="59" mass="7056">MNIISTNNMNIEDVERIKKHISEMEYFDCHDWNKLGIAIGIEHPVFSDVKKIIEQYYKN</sequence>
<accession>A0A3E3ILX7</accession>
<dbReference type="EMBL" id="QVLU01000021">
    <property type="protein sequence ID" value="RGE68066.1"/>
    <property type="molecule type" value="Genomic_DNA"/>
</dbReference>
<comment type="caution">
    <text evidence="1">The sequence shown here is derived from an EMBL/GenBank/DDBJ whole genome shotgun (WGS) entry which is preliminary data.</text>
</comment>
<evidence type="ECO:0000313" key="1">
    <source>
        <dbReference type="EMBL" id="RGE68066.1"/>
    </source>
</evidence>
<evidence type="ECO:0000313" key="2">
    <source>
        <dbReference type="Proteomes" id="UP000261166"/>
    </source>
</evidence>
<dbReference type="RefSeq" id="WP_117531304.1">
    <property type="nucleotide sequence ID" value="NZ_JBKXRP010000034.1"/>
</dbReference>
<dbReference type="AlphaFoldDB" id="A0A3E3ILX7"/>
<organism evidence="1 2">
    <name type="scientific">Eisenbergiella massiliensis</name>
    <dbReference type="NCBI Taxonomy" id="1720294"/>
    <lineage>
        <taxon>Bacteria</taxon>
        <taxon>Bacillati</taxon>
        <taxon>Bacillota</taxon>
        <taxon>Clostridia</taxon>
        <taxon>Lachnospirales</taxon>
        <taxon>Lachnospiraceae</taxon>
        <taxon>Eisenbergiella</taxon>
    </lineage>
</organism>
<protein>
    <submittedName>
        <fullName evidence="1">Uncharacterized protein</fullName>
    </submittedName>
</protein>
<reference evidence="1 2" key="1">
    <citation type="submission" date="2018-08" db="EMBL/GenBank/DDBJ databases">
        <title>A genome reference for cultivated species of the human gut microbiota.</title>
        <authorList>
            <person name="Zou Y."/>
            <person name="Xue W."/>
            <person name="Luo G."/>
        </authorList>
    </citation>
    <scope>NUCLEOTIDE SEQUENCE [LARGE SCALE GENOMIC DNA]</scope>
    <source>
        <strain evidence="1 2">AF26-4BH</strain>
    </source>
</reference>
<gene>
    <name evidence="1" type="ORF">DWY69_20735</name>
</gene>
<dbReference type="Proteomes" id="UP000261166">
    <property type="component" value="Unassembled WGS sequence"/>
</dbReference>
<name>A0A3E3ILX7_9FIRM</name>
<proteinExistence type="predicted"/>